<feature type="compositionally biased region" description="Basic residues" evidence="1">
    <location>
        <begin position="96"/>
        <end position="115"/>
    </location>
</feature>
<evidence type="ECO:0000256" key="1">
    <source>
        <dbReference type="SAM" id="MobiDB-lite"/>
    </source>
</evidence>
<sequence length="217" mass="23319">MVYSSLGLTLSQCFDYSNASGHNQLAIHSTVCTGLHGSFGTSKLFGGNKGSRYSQLITEGLDTVTLTAPRSCGGEDRSPAHDTAGETQHTTAAASHSRRKERKKRGRTQQKQKQAARARFALLDTMMRSTDFAAVVLTAALLFDSCWRNNGEHAAHSPCHPGFSQSFFSVLVPKDALQGRAIQKVAELWVGCVFGSCTLDISQSPLARRRAGGDSAV</sequence>
<dbReference type="AlphaFoldDB" id="A0AAW0MHA2"/>
<feature type="compositionally biased region" description="Basic and acidic residues" evidence="1">
    <location>
        <begin position="73"/>
        <end position="84"/>
    </location>
</feature>
<feature type="region of interest" description="Disordered" evidence="1">
    <location>
        <begin position="68"/>
        <end position="115"/>
    </location>
</feature>
<protein>
    <submittedName>
        <fullName evidence="2">Uncharacterized protein</fullName>
    </submittedName>
</protein>
<organism evidence="2 3">
    <name type="scientific">Mugilogobius chulae</name>
    <name type="common">yellowstripe goby</name>
    <dbReference type="NCBI Taxonomy" id="88201"/>
    <lineage>
        <taxon>Eukaryota</taxon>
        <taxon>Metazoa</taxon>
        <taxon>Chordata</taxon>
        <taxon>Craniata</taxon>
        <taxon>Vertebrata</taxon>
        <taxon>Euteleostomi</taxon>
        <taxon>Actinopterygii</taxon>
        <taxon>Neopterygii</taxon>
        <taxon>Teleostei</taxon>
        <taxon>Neoteleostei</taxon>
        <taxon>Acanthomorphata</taxon>
        <taxon>Gobiaria</taxon>
        <taxon>Gobiiformes</taxon>
        <taxon>Gobioidei</taxon>
        <taxon>Gobiidae</taxon>
        <taxon>Gobionellinae</taxon>
        <taxon>Mugilogobius</taxon>
    </lineage>
</organism>
<dbReference type="Proteomes" id="UP001460270">
    <property type="component" value="Unassembled WGS sequence"/>
</dbReference>
<evidence type="ECO:0000313" key="3">
    <source>
        <dbReference type="Proteomes" id="UP001460270"/>
    </source>
</evidence>
<dbReference type="EMBL" id="JBBPFD010000491">
    <property type="protein sequence ID" value="KAK7878680.1"/>
    <property type="molecule type" value="Genomic_DNA"/>
</dbReference>
<reference evidence="3" key="1">
    <citation type="submission" date="2024-04" db="EMBL/GenBank/DDBJ databases">
        <title>Salinicola lusitanus LLJ914,a marine bacterium isolated from the Okinawa Trough.</title>
        <authorList>
            <person name="Li J."/>
        </authorList>
    </citation>
    <scope>NUCLEOTIDE SEQUENCE [LARGE SCALE GENOMIC DNA]</scope>
</reference>
<gene>
    <name evidence="2" type="ORF">WMY93_030516</name>
</gene>
<evidence type="ECO:0000313" key="2">
    <source>
        <dbReference type="EMBL" id="KAK7878680.1"/>
    </source>
</evidence>
<keyword evidence="3" id="KW-1185">Reference proteome</keyword>
<name>A0AAW0MHA2_9GOBI</name>
<proteinExistence type="predicted"/>
<comment type="caution">
    <text evidence="2">The sequence shown here is derived from an EMBL/GenBank/DDBJ whole genome shotgun (WGS) entry which is preliminary data.</text>
</comment>
<accession>A0AAW0MHA2</accession>